<protein>
    <submittedName>
        <fullName evidence="1">Uncharacterized protein</fullName>
    </submittedName>
</protein>
<accession>A0AA88EFP3</accession>
<evidence type="ECO:0000313" key="2">
    <source>
        <dbReference type="Proteomes" id="UP001187192"/>
    </source>
</evidence>
<comment type="caution">
    <text evidence="1">The sequence shown here is derived from an EMBL/GenBank/DDBJ whole genome shotgun (WGS) entry which is preliminary data.</text>
</comment>
<gene>
    <name evidence="1" type="ORF">TIFTF001_053108</name>
</gene>
<dbReference type="Proteomes" id="UP001187192">
    <property type="component" value="Unassembled WGS sequence"/>
</dbReference>
<reference evidence="1" key="1">
    <citation type="submission" date="2023-07" db="EMBL/GenBank/DDBJ databases">
        <title>draft genome sequence of fig (Ficus carica).</title>
        <authorList>
            <person name="Takahashi T."/>
            <person name="Nishimura K."/>
        </authorList>
    </citation>
    <scope>NUCLEOTIDE SEQUENCE</scope>
</reference>
<name>A0AA88EFP3_FICCA</name>
<evidence type="ECO:0000313" key="1">
    <source>
        <dbReference type="EMBL" id="GMN74042.1"/>
    </source>
</evidence>
<dbReference type="AlphaFoldDB" id="A0AA88EFP3"/>
<sequence>MAGYLQALVNKFCLGE</sequence>
<organism evidence="1 2">
    <name type="scientific">Ficus carica</name>
    <name type="common">Common fig</name>
    <dbReference type="NCBI Taxonomy" id="3494"/>
    <lineage>
        <taxon>Eukaryota</taxon>
        <taxon>Viridiplantae</taxon>
        <taxon>Streptophyta</taxon>
        <taxon>Embryophyta</taxon>
        <taxon>Tracheophyta</taxon>
        <taxon>Spermatophyta</taxon>
        <taxon>Magnoliopsida</taxon>
        <taxon>eudicotyledons</taxon>
        <taxon>Gunneridae</taxon>
        <taxon>Pentapetalae</taxon>
        <taxon>rosids</taxon>
        <taxon>fabids</taxon>
        <taxon>Rosales</taxon>
        <taxon>Moraceae</taxon>
        <taxon>Ficeae</taxon>
        <taxon>Ficus</taxon>
    </lineage>
</organism>
<feature type="non-terminal residue" evidence="1">
    <location>
        <position position="16"/>
    </location>
</feature>
<proteinExistence type="predicted"/>
<keyword evidence="2" id="KW-1185">Reference proteome</keyword>
<dbReference type="EMBL" id="BTGU01012110">
    <property type="protein sequence ID" value="GMN74042.1"/>
    <property type="molecule type" value="Genomic_DNA"/>
</dbReference>